<dbReference type="EMBL" id="PDZR01000031">
    <property type="protein sequence ID" value="PNG24496.1"/>
    <property type="molecule type" value="Genomic_DNA"/>
</dbReference>
<dbReference type="OrthoDB" id="189743at2"/>
<dbReference type="InterPro" id="IPR029063">
    <property type="entry name" value="SAM-dependent_MTases_sf"/>
</dbReference>
<dbReference type="Gene3D" id="3.40.50.150">
    <property type="entry name" value="Vaccinia Virus protein VP39"/>
    <property type="match status" value="1"/>
</dbReference>
<dbReference type="AlphaFoldDB" id="A0A2J7TCJ5"/>
<dbReference type="Pfam" id="PF13649">
    <property type="entry name" value="Methyltransf_25"/>
    <property type="match status" value="1"/>
</dbReference>
<dbReference type="InterPro" id="IPR041698">
    <property type="entry name" value="Methyltransf_25"/>
</dbReference>
<keyword evidence="1 5" id="KW-0489">Methyltransferase</keyword>
<dbReference type="Proteomes" id="UP000236286">
    <property type="component" value="Unassembled WGS sequence"/>
</dbReference>
<accession>A0A2J7TCJ5</accession>
<dbReference type="PANTHER" id="PTHR43464">
    <property type="entry name" value="METHYLTRANSFERASE"/>
    <property type="match status" value="1"/>
</dbReference>
<dbReference type="PROSITE" id="PS51585">
    <property type="entry name" value="SAM_MT_TPMT"/>
    <property type="match status" value="1"/>
</dbReference>
<dbReference type="CDD" id="cd02440">
    <property type="entry name" value="AdoMet_MTases"/>
    <property type="match status" value="1"/>
</dbReference>
<reference evidence="5 6" key="1">
    <citation type="submission" date="2017-10" db="EMBL/GenBank/DDBJ databases">
        <title>Genome announcement of Methylocella silvestris TVC from permafrost.</title>
        <authorList>
            <person name="Wang J."/>
            <person name="Geng K."/>
            <person name="Ul-Haque F."/>
            <person name="Crombie A.T."/>
            <person name="Street L.E."/>
            <person name="Wookey P.A."/>
            <person name="Murrell J.C."/>
            <person name="Pratscher J."/>
        </authorList>
    </citation>
    <scope>NUCLEOTIDE SEQUENCE [LARGE SCALE GENOMIC DNA]</scope>
    <source>
        <strain evidence="5 6">TVC</strain>
    </source>
</reference>
<evidence type="ECO:0000313" key="6">
    <source>
        <dbReference type="Proteomes" id="UP000236286"/>
    </source>
</evidence>
<dbReference type="SUPFAM" id="SSF53335">
    <property type="entry name" value="S-adenosyl-L-methionine-dependent methyltransferases"/>
    <property type="match status" value="1"/>
</dbReference>
<name>A0A2J7TCJ5_METSI</name>
<comment type="caution">
    <text evidence="5">The sequence shown here is derived from an EMBL/GenBank/DDBJ whole genome shotgun (WGS) entry which is preliminary data.</text>
</comment>
<proteinExistence type="predicted"/>
<evidence type="ECO:0000256" key="3">
    <source>
        <dbReference type="ARBA" id="ARBA00022691"/>
    </source>
</evidence>
<sequence length="242" mass="25864">MRAETPRDADFAARRAQARLELDALDPAKGGAPDPDPLRRNWFEAVYSLAQNDPARVPWANLAPHPLVKSFVDFQLSGLAGTRVLDVGCGLGDNAEWFGQAGADVTAFDLIEEAVAWAQRRFPGSKVAYCAADLFKPPQDWRSKFDFINECYTLQALAPSLLGEALAGLAALLAPGGKLLLIARARDEDAAAASGPPWPLPASIFAQAAGAGLEPLVIEDIAATAEVPSRHWRALLRRSNGA</sequence>
<dbReference type="GO" id="GO:0032259">
    <property type="term" value="P:methylation"/>
    <property type="evidence" value="ECO:0007669"/>
    <property type="project" value="UniProtKB-KW"/>
</dbReference>
<evidence type="ECO:0000313" key="5">
    <source>
        <dbReference type="EMBL" id="PNG24496.1"/>
    </source>
</evidence>
<protein>
    <submittedName>
        <fullName evidence="5">SAM-dependent methyltransferase</fullName>
    </submittedName>
</protein>
<dbReference type="GO" id="GO:0008757">
    <property type="term" value="F:S-adenosylmethionine-dependent methyltransferase activity"/>
    <property type="evidence" value="ECO:0007669"/>
    <property type="project" value="InterPro"/>
</dbReference>
<keyword evidence="3" id="KW-0949">S-adenosyl-L-methionine</keyword>
<dbReference type="PANTHER" id="PTHR43464:SF19">
    <property type="entry name" value="UBIQUINONE BIOSYNTHESIS O-METHYLTRANSFERASE, MITOCHONDRIAL"/>
    <property type="match status" value="1"/>
</dbReference>
<evidence type="ECO:0000256" key="2">
    <source>
        <dbReference type="ARBA" id="ARBA00022679"/>
    </source>
</evidence>
<evidence type="ECO:0000259" key="4">
    <source>
        <dbReference type="Pfam" id="PF13649"/>
    </source>
</evidence>
<organism evidence="5 6">
    <name type="scientific">Methylocella silvestris</name>
    <dbReference type="NCBI Taxonomy" id="199596"/>
    <lineage>
        <taxon>Bacteria</taxon>
        <taxon>Pseudomonadati</taxon>
        <taxon>Pseudomonadota</taxon>
        <taxon>Alphaproteobacteria</taxon>
        <taxon>Hyphomicrobiales</taxon>
        <taxon>Beijerinckiaceae</taxon>
        <taxon>Methylocella</taxon>
    </lineage>
</organism>
<feature type="domain" description="Methyltransferase" evidence="4">
    <location>
        <begin position="84"/>
        <end position="177"/>
    </location>
</feature>
<keyword evidence="2 5" id="KW-0808">Transferase</keyword>
<gene>
    <name evidence="5" type="ORF">CR492_18480</name>
</gene>
<evidence type="ECO:0000256" key="1">
    <source>
        <dbReference type="ARBA" id="ARBA00022603"/>
    </source>
</evidence>
<dbReference type="InterPro" id="IPR008854">
    <property type="entry name" value="TPMT"/>
</dbReference>